<feature type="compositionally biased region" description="Low complexity" evidence="3">
    <location>
        <begin position="117"/>
        <end position="133"/>
    </location>
</feature>
<dbReference type="EMBL" id="BAABIC010000008">
    <property type="protein sequence ID" value="GAA4690219.1"/>
    <property type="molecule type" value="Genomic_DNA"/>
</dbReference>
<reference evidence="6" key="1">
    <citation type="journal article" date="2019" name="Int. J. Syst. Evol. Microbiol.">
        <title>The Global Catalogue of Microorganisms (GCM) 10K type strain sequencing project: providing services to taxonomists for standard genome sequencing and annotation.</title>
        <authorList>
            <consortium name="The Broad Institute Genomics Platform"/>
            <consortium name="The Broad Institute Genome Sequencing Center for Infectious Disease"/>
            <person name="Wu L."/>
            <person name="Ma J."/>
        </authorList>
    </citation>
    <scope>NUCLEOTIDE SEQUENCE [LARGE SCALE GENOMIC DNA]</scope>
    <source>
        <strain evidence="6">JCM 18055</strain>
    </source>
</reference>
<feature type="region of interest" description="Disordered" evidence="3">
    <location>
        <begin position="115"/>
        <end position="156"/>
    </location>
</feature>
<comment type="caution">
    <text evidence="5">The sequence shown here is derived from an EMBL/GenBank/DDBJ whole genome shotgun (WGS) entry which is preliminary data.</text>
</comment>
<dbReference type="Gene3D" id="1.10.10.1320">
    <property type="entry name" value="Anti-sigma factor, zinc-finger domain"/>
    <property type="match status" value="1"/>
</dbReference>
<evidence type="ECO:0000256" key="2">
    <source>
        <dbReference type="ARBA" id="ARBA00023163"/>
    </source>
</evidence>
<feature type="domain" description="Putative zinc-finger" evidence="4">
    <location>
        <begin position="22"/>
        <end position="52"/>
    </location>
</feature>
<dbReference type="RefSeq" id="WP_345380944.1">
    <property type="nucleotide sequence ID" value="NZ_BAABIC010000008.1"/>
</dbReference>
<keyword evidence="2" id="KW-0804">Transcription</keyword>
<evidence type="ECO:0000256" key="3">
    <source>
        <dbReference type="SAM" id="MobiDB-lite"/>
    </source>
</evidence>
<proteinExistence type="predicted"/>
<name>A0ABP8WL90_9PSEU</name>
<dbReference type="Proteomes" id="UP001500325">
    <property type="component" value="Unassembled WGS sequence"/>
</dbReference>
<evidence type="ECO:0000256" key="1">
    <source>
        <dbReference type="ARBA" id="ARBA00023015"/>
    </source>
</evidence>
<dbReference type="InterPro" id="IPR027383">
    <property type="entry name" value="Znf_put"/>
</dbReference>
<dbReference type="InterPro" id="IPR041916">
    <property type="entry name" value="Anti_sigma_zinc_sf"/>
</dbReference>
<organism evidence="5 6">
    <name type="scientific">Pseudonocardia yuanmonensis</name>
    <dbReference type="NCBI Taxonomy" id="1095914"/>
    <lineage>
        <taxon>Bacteria</taxon>
        <taxon>Bacillati</taxon>
        <taxon>Actinomycetota</taxon>
        <taxon>Actinomycetes</taxon>
        <taxon>Pseudonocardiales</taxon>
        <taxon>Pseudonocardiaceae</taxon>
        <taxon>Pseudonocardia</taxon>
    </lineage>
</organism>
<keyword evidence="1" id="KW-0805">Transcription regulation</keyword>
<feature type="region of interest" description="Disordered" evidence="3">
    <location>
        <begin position="200"/>
        <end position="261"/>
    </location>
</feature>
<feature type="compositionally biased region" description="Gly residues" evidence="3">
    <location>
        <begin position="200"/>
        <end position="211"/>
    </location>
</feature>
<feature type="compositionally biased region" description="Low complexity" evidence="3">
    <location>
        <begin position="231"/>
        <end position="252"/>
    </location>
</feature>
<accession>A0ABP8WL90</accession>
<dbReference type="Pfam" id="PF13490">
    <property type="entry name" value="zf-HC2"/>
    <property type="match status" value="1"/>
</dbReference>
<keyword evidence="6" id="KW-1185">Reference proteome</keyword>
<gene>
    <name evidence="5" type="ORF">GCM10023215_28460</name>
</gene>
<evidence type="ECO:0000313" key="6">
    <source>
        <dbReference type="Proteomes" id="UP001500325"/>
    </source>
</evidence>
<feature type="compositionally biased region" description="Low complexity" evidence="3">
    <location>
        <begin position="143"/>
        <end position="156"/>
    </location>
</feature>
<evidence type="ECO:0000259" key="4">
    <source>
        <dbReference type="Pfam" id="PF13490"/>
    </source>
</evidence>
<sequence length="261" mass="26154">MADARRRFGRSAPHWGVDHLSQDAVVAFVDDELSAAAHDRAAAHVASCGECAAEVVAQRQVRSALRAADEPHVPSSLLSMLRAIPQEAELPPPPPGLAMTADGQLVSVLRPERMPDAPAASTAPPAASPVTSVRRTPDLTGRLAGPAGLAGGHLPAPSRGRRLRAGAAAASGLALGALAFGVLPSAAVAPGAPAQPERGVLGGSVLGGGQEGAARLDTGATFQPAAVRNGTDPTATPAPTSAPTTAPTVPSEPRSESRAER</sequence>
<evidence type="ECO:0000313" key="5">
    <source>
        <dbReference type="EMBL" id="GAA4690219.1"/>
    </source>
</evidence>
<protein>
    <recommendedName>
        <fullName evidence="4">Putative zinc-finger domain-containing protein</fullName>
    </recommendedName>
</protein>